<organism evidence="1 2">
    <name type="scientific">Odoribacter laneus YIT 12061</name>
    <dbReference type="NCBI Taxonomy" id="742817"/>
    <lineage>
        <taxon>Bacteria</taxon>
        <taxon>Pseudomonadati</taxon>
        <taxon>Bacteroidota</taxon>
        <taxon>Bacteroidia</taxon>
        <taxon>Bacteroidales</taxon>
        <taxon>Odoribacteraceae</taxon>
        <taxon>Odoribacter</taxon>
    </lineage>
</organism>
<dbReference type="AlphaFoldDB" id="H1DHQ1"/>
<dbReference type="HOGENOM" id="CLU_1324294_0_0_10"/>
<sequence length="225" mass="25888">MNKKDYIDAVLLRMNEAKLSQREGFEFEGGDNSEVVRHIEGVYTDAWRKCAEIVPASWLQVTDFSEHPQARADGSGYLTIPTDWYKLYVFKMKGWQREVYRVAEENDEIGRLQFNPYTRGTCLHPVCVLGFGENQQRIISYYSLPKGSVHEVEKALYIPLCTGLEKLNEQAELKLDKRLEQVICYMAGGLVYRILGDTNSSQLLEREAIVLVHGFVLENEDKKKV</sequence>
<dbReference type="GeneID" id="98069350"/>
<reference evidence="1 2" key="1">
    <citation type="submission" date="2012-01" db="EMBL/GenBank/DDBJ databases">
        <title>The Genome Sequence of Odoribacter laneus YIT 12061.</title>
        <authorList>
            <consortium name="The Broad Institute Genome Sequencing Platform"/>
            <person name="Earl A."/>
            <person name="Ward D."/>
            <person name="Feldgarden M."/>
            <person name="Gevers D."/>
            <person name="Morotomi M."/>
            <person name="Young S.K."/>
            <person name="Zeng Q."/>
            <person name="Gargeya S."/>
            <person name="Fitzgerald M."/>
            <person name="Haas B."/>
            <person name="Abouelleil A."/>
            <person name="Alvarado L."/>
            <person name="Arachchi H.M."/>
            <person name="Berlin A."/>
            <person name="Chapman S.B."/>
            <person name="Gearin G."/>
            <person name="Goldberg J."/>
            <person name="Griggs A."/>
            <person name="Gujja S."/>
            <person name="Hansen M."/>
            <person name="Heiman D."/>
            <person name="Howarth C."/>
            <person name="Larimer J."/>
            <person name="Lui A."/>
            <person name="MacDonald P.J.P."/>
            <person name="McCowen C."/>
            <person name="Montmayeur A."/>
            <person name="Murphy C."/>
            <person name="Neiman D."/>
            <person name="Pearson M."/>
            <person name="Priest M."/>
            <person name="Roberts A."/>
            <person name="Saif S."/>
            <person name="Shea T."/>
            <person name="Sisk P."/>
            <person name="Stolte C."/>
            <person name="Sykes S."/>
            <person name="Wortman J."/>
            <person name="Nusbaum C."/>
            <person name="Birren B."/>
        </authorList>
    </citation>
    <scope>NUCLEOTIDE SEQUENCE [LARGE SCALE GENOMIC DNA]</scope>
    <source>
        <strain evidence="1 2">YIT 12061</strain>
    </source>
</reference>
<evidence type="ECO:0000313" key="1">
    <source>
        <dbReference type="EMBL" id="EHP47180.1"/>
    </source>
</evidence>
<dbReference type="PATRIC" id="fig|742817.3.peg.1900"/>
<accession>H1DHQ1</accession>
<keyword evidence="2" id="KW-1185">Reference proteome</keyword>
<evidence type="ECO:0000313" key="2">
    <source>
        <dbReference type="Proteomes" id="UP000004892"/>
    </source>
</evidence>
<protein>
    <submittedName>
        <fullName evidence="1">Uncharacterized protein</fullName>
    </submittedName>
</protein>
<proteinExistence type="predicted"/>
<dbReference type="RefSeq" id="WP_009136935.1">
    <property type="nucleotide sequence ID" value="NZ_JH594596.1"/>
</dbReference>
<dbReference type="EMBL" id="ADMC01000023">
    <property type="protein sequence ID" value="EHP47180.1"/>
    <property type="molecule type" value="Genomic_DNA"/>
</dbReference>
<comment type="caution">
    <text evidence="1">The sequence shown here is derived from an EMBL/GenBank/DDBJ whole genome shotgun (WGS) entry which is preliminary data.</text>
</comment>
<gene>
    <name evidence="1" type="ORF">HMPREF9449_01787</name>
</gene>
<dbReference type="Proteomes" id="UP000004892">
    <property type="component" value="Unassembled WGS sequence"/>
</dbReference>
<dbReference type="eggNOG" id="ENOG5032ZZS">
    <property type="taxonomic scope" value="Bacteria"/>
</dbReference>
<dbReference type="STRING" id="742817.HMPREF9449_01787"/>
<name>H1DHQ1_9BACT</name>